<sequence>MSNQEKPLLQPIKIGSHTIKNRVVMAPMNMNYTAPMHFPSKQQKAYYAARAMGGTGMIIVEAMRGTDHETADTYRKYNNLAIYDETFVPKMADFVEHVKSFGAKIIAQVSIGPGAQGTSDLGATQPVAASPIGYHVRHHKLITGLGSPTNMKPTLSLARTLGYNEKISTDPIKAFEQISNVPGMHIIGEIPREITKEEISKLIADYGYAAKCIKLAGFDGIEIHAPHGYLLHSFISPRLNQRTDQYGGSLDNKLRIIKESIDSMRKYVGPDFVIGVRISASVEIEGDITPEYANEVAKKLESYGANFIHLSDGSYECMSDFIPKKEGQVLPKAKIVKQGLTIPLICPSVHDPELADEAVRNGDVDMISQGRQQIADPEWVNKYAEGKTEDIVRCTRCNEGCIKRFLVGLPVRCTMNPMVGHEEDFDKYAKRSLESLQNRHWETIGEIGKEPSSF</sequence>
<dbReference type="Pfam" id="PF00724">
    <property type="entry name" value="Oxidored_FMN"/>
    <property type="match status" value="1"/>
</dbReference>
<evidence type="ECO:0000256" key="7">
    <source>
        <dbReference type="ARBA" id="ARBA00023004"/>
    </source>
</evidence>
<dbReference type="CDD" id="cd02803">
    <property type="entry name" value="OYE_like_FMN_family"/>
    <property type="match status" value="1"/>
</dbReference>
<keyword evidence="7" id="KW-0408">Iron</keyword>
<dbReference type="InterPro" id="IPR013785">
    <property type="entry name" value="Aldolase_TIM"/>
</dbReference>
<evidence type="ECO:0000256" key="4">
    <source>
        <dbReference type="ARBA" id="ARBA00022643"/>
    </source>
</evidence>
<comment type="cofactor">
    <cofactor evidence="1">
        <name>FMN</name>
        <dbReference type="ChEBI" id="CHEBI:58210"/>
    </cofactor>
</comment>
<evidence type="ECO:0000256" key="3">
    <source>
        <dbReference type="ARBA" id="ARBA00022630"/>
    </source>
</evidence>
<reference evidence="10 11" key="1">
    <citation type="submission" date="2020-07" db="EMBL/GenBank/DDBJ databases">
        <title>Vallitalea guaymasensis genome.</title>
        <authorList>
            <person name="Postec A."/>
        </authorList>
    </citation>
    <scope>NUCLEOTIDE SEQUENCE [LARGE SCALE GENOMIC DNA]</scope>
    <source>
        <strain evidence="10 11">Ra1766G1</strain>
    </source>
</reference>
<keyword evidence="5" id="KW-0479">Metal-binding</keyword>
<dbReference type="RefSeq" id="WP_212689995.1">
    <property type="nucleotide sequence ID" value="NZ_CP058561.1"/>
</dbReference>
<dbReference type="InterPro" id="IPR051793">
    <property type="entry name" value="NADH:flavin_oxidoreductase"/>
</dbReference>
<dbReference type="PANTHER" id="PTHR42917">
    <property type="entry name" value="2,4-DIENOYL-COA REDUCTASE"/>
    <property type="match status" value="1"/>
</dbReference>
<proteinExistence type="predicted"/>
<dbReference type="GO" id="GO:0016491">
    <property type="term" value="F:oxidoreductase activity"/>
    <property type="evidence" value="ECO:0007669"/>
    <property type="project" value="UniProtKB-KW"/>
</dbReference>
<keyword evidence="8" id="KW-0411">Iron-sulfur</keyword>
<keyword evidence="4" id="KW-0288">FMN</keyword>
<evidence type="ECO:0000259" key="9">
    <source>
        <dbReference type="Pfam" id="PF00724"/>
    </source>
</evidence>
<dbReference type="Proteomes" id="UP000677305">
    <property type="component" value="Chromosome"/>
</dbReference>
<name>A0A8J8MBN3_9FIRM</name>
<dbReference type="GO" id="GO:0046872">
    <property type="term" value="F:metal ion binding"/>
    <property type="evidence" value="ECO:0007669"/>
    <property type="project" value="UniProtKB-KW"/>
</dbReference>
<evidence type="ECO:0000256" key="1">
    <source>
        <dbReference type="ARBA" id="ARBA00001917"/>
    </source>
</evidence>
<comment type="cofactor">
    <cofactor evidence="2">
        <name>[4Fe-4S] cluster</name>
        <dbReference type="ChEBI" id="CHEBI:49883"/>
    </cofactor>
</comment>
<dbReference type="EMBL" id="CP058561">
    <property type="protein sequence ID" value="QUH29735.1"/>
    <property type="molecule type" value="Genomic_DNA"/>
</dbReference>
<keyword evidence="3" id="KW-0285">Flavoprotein</keyword>
<dbReference type="GO" id="GO:0010181">
    <property type="term" value="F:FMN binding"/>
    <property type="evidence" value="ECO:0007669"/>
    <property type="project" value="InterPro"/>
</dbReference>
<protein>
    <submittedName>
        <fullName evidence="10">NADH:flavin oxidoreductase</fullName>
    </submittedName>
</protein>
<evidence type="ECO:0000256" key="8">
    <source>
        <dbReference type="ARBA" id="ARBA00023014"/>
    </source>
</evidence>
<dbReference type="GO" id="GO:0051536">
    <property type="term" value="F:iron-sulfur cluster binding"/>
    <property type="evidence" value="ECO:0007669"/>
    <property type="project" value="UniProtKB-KW"/>
</dbReference>
<dbReference type="InterPro" id="IPR001155">
    <property type="entry name" value="OxRdtase_FMN_N"/>
</dbReference>
<accession>A0A8J8MBN3</accession>
<evidence type="ECO:0000256" key="5">
    <source>
        <dbReference type="ARBA" id="ARBA00022723"/>
    </source>
</evidence>
<organism evidence="10 11">
    <name type="scientific">Vallitalea guaymasensis</name>
    <dbReference type="NCBI Taxonomy" id="1185412"/>
    <lineage>
        <taxon>Bacteria</taxon>
        <taxon>Bacillati</taxon>
        <taxon>Bacillota</taxon>
        <taxon>Clostridia</taxon>
        <taxon>Lachnospirales</taxon>
        <taxon>Vallitaleaceae</taxon>
        <taxon>Vallitalea</taxon>
    </lineage>
</organism>
<keyword evidence="6" id="KW-0560">Oxidoreductase</keyword>
<evidence type="ECO:0000256" key="2">
    <source>
        <dbReference type="ARBA" id="ARBA00001966"/>
    </source>
</evidence>
<dbReference type="PANTHER" id="PTHR42917:SF2">
    <property type="entry name" value="2,4-DIENOYL-COA REDUCTASE [(2E)-ENOYL-COA-PRODUCING]"/>
    <property type="match status" value="1"/>
</dbReference>
<evidence type="ECO:0000256" key="6">
    <source>
        <dbReference type="ARBA" id="ARBA00023002"/>
    </source>
</evidence>
<dbReference type="Gene3D" id="3.20.20.70">
    <property type="entry name" value="Aldolase class I"/>
    <property type="match status" value="1"/>
</dbReference>
<gene>
    <name evidence="10" type="ORF">HYG85_12800</name>
</gene>
<keyword evidence="11" id="KW-1185">Reference proteome</keyword>
<dbReference type="AlphaFoldDB" id="A0A8J8MBN3"/>
<evidence type="ECO:0000313" key="10">
    <source>
        <dbReference type="EMBL" id="QUH29735.1"/>
    </source>
</evidence>
<evidence type="ECO:0000313" key="11">
    <source>
        <dbReference type="Proteomes" id="UP000677305"/>
    </source>
</evidence>
<dbReference type="SUPFAM" id="SSF51395">
    <property type="entry name" value="FMN-linked oxidoreductases"/>
    <property type="match status" value="1"/>
</dbReference>
<dbReference type="KEGG" id="vgu:HYG85_12800"/>
<feature type="domain" description="NADH:flavin oxidoreductase/NADH oxidase N-terminal" evidence="9">
    <location>
        <begin position="8"/>
        <end position="387"/>
    </location>
</feature>